<dbReference type="GO" id="GO:0008270">
    <property type="term" value="F:zinc ion binding"/>
    <property type="evidence" value="ECO:0007669"/>
    <property type="project" value="InterPro"/>
</dbReference>
<dbReference type="PANTHER" id="PTHR11705:SF91">
    <property type="entry name" value="FI01817P-RELATED"/>
    <property type="match status" value="1"/>
</dbReference>
<evidence type="ECO:0000256" key="1">
    <source>
        <dbReference type="ARBA" id="ARBA00001947"/>
    </source>
</evidence>
<evidence type="ECO:0000256" key="3">
    <source>
        <dbReference type="PROSITE-ProRule" id="PRU01379"/>
    </source>
</evidence>
<dbReference type="PANTHER" id="PTHR11705">
    <property type="entry name" value="PROTEASE FAMILY M14 CARBOXYPEPTIDASE A,B"/>
    <property type="match status" value="1"/>
</dbReference>
<proteinExistence type="inferred from homology"/>
<evidence type="ECO:0000256" key="2">
    <source>
        <dbReference type="ARBA" id="ARBA00005988"/>
    </source>
</evidence>
<dbReference type="PROSITE" id="PS52035">
    <property type="entry name" value="PEPTIDASE_M14"/>
    <property type="match status" value="1"/>
</dbReference>
<comment type="cofactor">
    <cofactor evidence="1">
        <name>Zn(2+)</name>
        <dbReference type="ChEBI" id="CHEBI:29105"/>
    </cofactor>
</comment>
<accession>E9HYL7</accession>
<dbReference type="eggNOG" id="KOG2650">
    <property type="taxonomic scope" value="Eukaryota"/>
</dbReference>
<dbReference type="Gene3D" id="3.40.630.10">
    <property type="entry name" value="Zn peptidases"/>
    <property type="match status" value="1"/>
</dbReference>
<sequence length="53" mass="5763">GGSDDWAKSVGIKYSYTFELADTGKYGFILPASQILPVSQDFFPALDVFATEV</sequence>
<dbReference type="HOGENOM" id="CLU_019326_2_1_1"/>
<feature type="non-terminal residue" evidence="5">
    <location>
        <position position="53"/>
    </location>
</feature>
<reference evidence="5 6" key="1">
    <citation type="journal article" date="2011" name="Science">
        <title>The ecoresponsive genome of Daphnia pulex.</title>
        <authorList>
            <person name="Colbourne J.K."/>
            <person name="Pfrender M.E."/>
            <person name="Gilbert D."/>
            <person name="Thomas W.K."/>
            <person name="Tucker A."/>
            <person name="Oakley T.H."/>
            <person name="Tokishita S."/>
            <person name="Aerts A."/>
            <person name="Arnold G.J."/>
            <person name="Basu M.K."/>
            <person name="Bauer D.J."/>
            <person name="Caceres C.E."/>
            <person name="Carmel L."/>
            <person name="Casola C."/>
            <person name="Choi J.H."/>
            <person name="Detter J.C."/>
            <person name="Dong Q."/>
            <person name="Dusheyko S."/>
            <person name="Eads B.D."/>
            <person name="Frohlich T."/>
            <person name="Geiler-Samerotte K.A."/>
            <person name="Gerlach D."/>
            <person name="Hatcher P."/>
            <person name="Jogdeo S."/>
            <person name="Krijgsveld J."/>
            <person name="Kriventseva E.V."/>
            <person name="Kultz D."/>
            <person name="Laforsch C."/>
            <person name="Lindquist E."/>
            <person name="Lopez J."/>
            <person name="Manak J.R."/>
            <person name="Muller J."/>
            <person name="Pangilinan J."/>
            <person name="Patwardhan R.P."/>
            <person name="Pitluck S."/>
            <person name="Pritham E.J."/>
            <person name="Rechtsteiner A."/>
            <person name="Rho M."/>
            <person name="Rogozin I.B."/>
            <person name="Sakarya O."/>
            <person name="Salamov A."/>
            <person name="Schaack S."/>
            <person name="Shapiro H."/>
            <person name="Shiga Y."/>
            <person name="Skalitzky C."/>
            <person name="Smith Z."/>
            <person name="Souvorov A."/>
            <person name="Sung W."/>
            <person name="Tang Z."/>
            <person name="Tsuchiya D."/>
            <person name="Tu H."/>
            <person name="Vos H."/>
            <person name="Wang M."/>
            <person name="Wolf Y.I."/>
            <person name="Yamagata H."/>
            <person name="Yamada T."/>
            <person name="Ye Y."/>
            <person name="Shaw J.R."/>
            <person name="Andrews J."/>
            <person name="Crease T.J."/>
            <person name="Tang H."/>
            <person name="Lucas S.M."/>
            <person name="Robertson H.M."/>
            <person name="Bork P."/>
            <person name="Koonin E.V."/>
            <person name="Zdobnov E.M."/>
            <person name="Grigoriev I.V."/>
            <person name="Lynch M."/>
            <person name="Boore J.L."/>
        </authorList>
    </citation>
    <scope>NUCLEOTIDE SEQUENCE [LARGE SCALE GENOMIC DNA]</scope>
</reference>
<evidence type="ECO:0000259" key="4">
    <source>
        <dbReference type="PROSITE" id="PS52035"/>
    </source>
</evidence>
<name>E9HYL7_DAPPU</name>
<dbReference type="MEROPS" id="M14.A18"/>
<feature type="active site" description="Proton donor/acceptor" evidence="3">
    <location>
        <position position="19"/>
    </location>
</feature>
<dbReference type="OrthoDB" id="3626597at2759"/>
<gene>
    <name evidence="5" type="ORF">DAPPUDRAFT_9500</name>
</gene>
<dbReference type="GO" id="GO:0006508">
    <property type="term" value="P:proteolysis"/>
    <property type="evidence" value="ECO:0007669"/>
    <property type="project" value="InterPro"/>
</dbReference>
<evidence type="ECO:0000313" key="6">
    <source>
        <dbReference type="Proteomes" id="UP000000305"/>
    </source>
</evidence>
<dbReference type="InParanoid" id="E9HYL7"/>
<evidence type="ECO:0000313" key="5">
    <source>
        <dbReference type="EMBL" id="EFX63164.1"/>
    </source>
</evidence>
<feature type="domain" description="Peptidase M14" evidence="4">
    <location>
        <begin position="1"/>
        <end position="53"/>
    </location>
</feature>
<comment type="similarity">
    <text evidence="2 3">Belongs to the peptidase M14 family.</text>
</comment>
<keyword evidence="6" id="KW-1185">Reference proteome</keyword>
<dbReference type="EMBL" id="GL733190">
    <property type="protein sequence ID" value="EFX63164.1"/>
    <property type="molecule type" value="Genomic_DNA"/>
</dbReference>
<protein>
    <recommendedName>
        <fullName evidence="4">Peptidase M14 domain-containing protein</fullName>
    </recommendedName>
</protein>
<dbReference type="InterPro" id="IPR000834">
    <property type="entry name" value="Peptidase_M14"/>
</dbReference>
<dbReference type="Proteomes" id="UP000000305">
    <property type="component" value="Unassembled WGS sequence"/>
</dbReference>
<dbReference type="AlphaFoldDB" id="E9HYL7"/>
<dbReference type="SUPFAM" id="SSF53187">
    <property type="entry name" value="Zn-dependent exopeptidases"/>
    <property type="match status" value="1"/>
</dbReference>
<dbReference type="Pfam" id="PF00246">
    <property type="entry name" value="Peptidase_M14"/>
    <property type="match status" value="1"/>
</dbReference>
<dbReference type="KEGG" id="dpx:DAPPUDRAFT_9500"/>
<feature type="non-terminal residue" evidence="5">
    <location>
        <position position="1"/>
    </location>
</feature>
<dbReference type="GO" id="GO:0004181">
    <property type="term" value="F:metallocarboxypeptidase activity"/>
    <property type="evidence" value="ECO:0007669"/>
    <property type="project" value="InterPro"/>
</dbReference>
<organism evidence="5 6">
    <name type="scientific">Daphnia pulex</name>
    <name type="common">Water flea</name>
    <dbReference type="NCBI Taxonomy" id="6669"/>
    <lineage>
        <taxon>Eukaryota</taxon>
        <taxon>Metazoa</taxon>
        <taxon>Ecdysozoa</taxon>
        <taxon>Arthropoda</taxon>
        <taxon>Crustacea</taxon>
        <taxon>Branchiopoda</taxon>
        <taxon>Diplostraca</taxon>
        <taxon>Cladocera</taxon>
        <taxon>Anomopoda</taxon>
        <taxon>Daphniidae</taxon>
        <taxon>Daphnia</taxon>
    </lineage>
</organism>